<evidence type="ECO:0000313" key="1">
    <source>
        <dbReference type="EMBL" id="JAD45969.1"/>
    </source>
</evidence>
<organism evidence="1">
    <name type="scientific">Arundo donax</name>
    <name type="common">Giant reed</name>
    <name type="synonym">Donax arundinaceus</name>
    <dbReference type="NCBI Taxonomy" id="35708"/>
    <lineage>
        <taxon>Eukaryota</taxon>
        <taxon>Viridiplantae</taxon>
        <taxon>Streptophyta</taxon>
        <taxon>Embryophyta</taxon>
        <taxon>Tracheophyta</taxon>
        <taxon>Spermatophyta</taxon>
        <taxon>Magnoliopsida</taxon>
        <taxon>Liliopsida</taxon>
        <taxon>Poales</taxon>
        <taxon>Poaceae</taxon>
        <taxon>PACMAD clade</taxon>
        <taxon>Arundinoideae</taxon>
        <taxon>Arundineae</taxon>
        <taxon>Arundo</taxon>
    </lineage>
</organism>
<sequence length="76" mass="8527">MLQTTRKPQGLSFSLTNHKMDPSTYIRSATPITTDSESKILAKFDEGVIQEYAKCLKEQLLPDLLKSLMSMKGCAF</sequence>
<reference evidence="1" key="2">
    <citation type="journal article" date="2015" name="Data Brief">
        <title>Shoot transcriptome of the giant reed, Arundo donax.</title>
        <authorList>
            <person name="Barrero R.A."/>
            <person name="Guerrero F.D."/>
            <person name="Moolhuijzen P."/>
            <person name="Goolsby J.A."/>
            <person name="Tidwell J."/>
            <person name="Bellgard S.E."/>
            <person name="Bellgard M.I."/>
        </authorList>
    </citation>
    <scope>NUCLEOTIDE SEQUENCE</scope>
    <source>
        <tissue evidence="1">Shoot tissue taken approximately 20 cm above the soil surface</tissue>
    </source>
</reference>
<dbReference type="AlphaFoldDB" id="A0A0A9A2V3"/>
<name>A0A0A9A2V3_ARUDO</name>
<reference evidence="1" key="1">
    <citation type="submission" date="2014-09" db="EMBL/GenBank/DDBJ databases">
        <authorList>
            <person name="Magalhaes I.L.F."/>
            <person name="Oliveira U."/>
            <person name="Santos F.R."/>
            <person name="Vidigal T.H.D.A."/>
            <person name="Brescovit A.D."/>
            <person name="Santos A.J."/>
        </authorList>
    </citation>
    <scope>NUCLEOTIDE SEQUENCE</scope>
    <source>
        <tissue evidence="1">Shoot tissue taken approximately 20 cm above the soil surface</tissue>
    </source>
</reference>
<dbReference type="EMBL" id="GBRH01251926">
    <property type="protein sequence ID" value="JAD45969.1"/>
    <property type="molecule type" value="Transcribed_RNA"/>
</dbReference>
<proteinExistence type="predicted"/>
<protein>
    <submittedName>
        <fullName evidence="1">Uncharacterized protein</fullName>
    </submittedName>
</protein>
<accession>A0A0A9A2V3</accession>